<evidence type="ECO:0000256" key="10">
    <source>
        <dbReference type="ARBA" id="ARBA00023121"/>
    </source>
</evidence>
<feature type="domain" description="C2" evidence="14">
    <location>
        <begin position="315"/>
        <end position="437"/>
    </location>
</feature>
<evidence type="ECO:0000313" key="16">
    <source>
        <dbReference type="EMBL" id="KAL3840744.1"/>
    </source>
</evidence>
<dbReference type="GO" id="GO:0005737">
    <property type="term" value="C:cytoplasm"/>
    <property type="evidence" value="ECO:0007669"/>
    <property type="project" value="UniProtKB-ARBA"/>
</dbReference>
<reference evidence="16 17" key="1">
    <citation type="submission" date="2024-12" db="EMBL/GenBank/DDBJ databases">
        <title>The unique morphological basis and parallel evolutionary history of personate flowers in Penstemon.</title>
        <authorList>
            <person name="Depatie T.H."/>
            <person name="Wessinger C.A."/>
        </authorList>
    </citation>
    <scope>NUCLEOTIDE SEQUENCE [LARGE SCALE GENOMIC DNA]</scope>
    <source>
        <strain evidence="16">WTNN_2</strain>
        <tissue evidence="16">Leaf</tissue>
    </source>
</reference>
<dbReference type="AlphaFoldDB" id="A0ABD3TUA0"/>
<dbReference type="Pfam" id="PF17047">
    <property type="entry name" value="SMP_LBD"/>
    <property type="match status" value="1"/>
</dbReference>
<dbReference type="SMART" id="SM00239">
    <property type="entry name" value="C2"/>
    <property type="match status" value="2"/>
</dbReference>
<dbReference type="PANTHER" id="PTHR10774:SF149">
    <property type="entry name" value="SYNAPTOTAGMIN-5"/>
    <property type="match status" value="1"/>
</dbReference>
<comment type="subcellular location">
    <subcellularLocation>
        <location evidence="1">Membrane</location>
        <topology evidence="1">Single-pass membrane protein</topology>
    </subcellularLocation>
</comment>
<evidence type="ECO:0000256" key="13">
    <source>
        <dbReference type="SAM" id="Phobius"/>
    </source>
</evidence>
<keyword evidence="7" id="KW-0106">Calcium</keyword>
<dbReference type="InterPro" id="IPR045050">
    <property type="entry name" value="Synaptotagmin_plant"/>
</dbReference>
<feature type="domain" description="C2" evidence="14">
    <location>
        <begin position="492"/>
        <end position="611"/>
    </location>
</feature>
<keyword evidence="10" id="KW-0446">Lipid-binding</keyword>
<sequence>MSFVAGLVIGVIFGLALIVAFVRSENARSKKRSELATTIAAFARMTVEDSRKLLLPEYYPSWVVFSERQKLKFIKLLSVMWFVFVDFQLTWLNLQLEKIWPYVNEAASELIKANVEPTLEQYRPTLLASLTFSKFTLGTVAPQFTGISIVETGSEGITMELEMKWDGNPSIVLDIKTYLGVALPVQVKNIGFTGVFRLIFRPLVDEFPCFGAVCFSLRHKKKLDFTLKVIGGDISTIPGLSDAIEALPILVWLWSTIRDAVEDSITWPVRKVIPILPGDYRYVVVQELDLISSLLCKKNIFLIFCMNAATTSFKRKNEAFKRSNYIDDLELKPVGTLEVKLVQAKELTNKDIIGKSDPFAVLYVRPLRDRTKKSRTINNQLNPVWNEHFEFVVEDASTQHLVVKIYDDEGVQSSELIGCAQIQLSELQPGKVKDVWLKLVKDLDIQRDNKNRGQVHLELLYCPNGVQNGLTNPFAQNHSSTSLEKVLKRAEGNNGVENDGEINKREVIVRGVLSVTVISAEDLTATDLMGKADPFVLVTLKKTESRNKTRVVNESLNPIWNQTFDFVVEDGLHDMLILELYDHDTFGKDYMGRCILTLTRVIMEGEYKESFPLDGAKSGTLNLHLKWSPQPIYRDSS</sequence>
<comment type="function">
    <text evidence="12">May be involved in membrane trafficking.</text>
</comment>
<dbReference type="InterPro" id="IPR035892">
    <property type="entry name" value="C2_domain_sf"/>
</dbReference>
<evidence type="ECO:0000256" key="5">
    <source>
        <dbReference type="ARBA" id="ARBA00022723"/>
    </source>
</evidence>
<dbReference type="InterPro" id="IPR031468">
    <property type="entry name" value="SMP_LBD"/>
</dbReference>
<feature type="transmembrane region" description="Helical" evidence="13">
    <location>
        <begin position="6"/>
        <end position="22"/>
    </location>
</feature>
<dbReference type="GO" id="GO:0046872">
    <property type="term" value="F:metal ion binding"/>
    <property type="evidence" value="ECO:0007669"/>
    <property type="project" value="UniProtKB-KW"/>
</dbReference>
<dbReference type="SUPFAM" id="SSF49562">
    <property type="entry name" value="C2 domain (Calcium/lipid-binding domain, CaLB)"/>
    <property type="match status" value="2"/>
</dbReference>
<evidence type="ECO:0000256" key="8">
    <source>
        <dbReference type="ARBA" id="ARBA00022989"/>
    </source>
</evidence>
<accession>A0ABD3TUA0</accession>
<keyword evidence="9" id="KW-0445">Lipid transport</keyword>
<feature type="domain" description="SMP-LTD" evidence="15">
    <location>
        <begin position="85"/>
        <end position="276"/>
    </location>
</feature>
<evidence type="ECO:0000256" key="12">
    <source>
        <dbReference type="ARBA" id="ARBA00058920"/>
    </source>
</evidence>
<evidence type="ECO:0000313" key="17">
    <source>
        <dbReference type="Proteomes" id="UP001634393"/>
    </source>
</evidence>
<evidence type="ECO:0000256" key="4">
    <source>
        <dbReference type="ARBA" id="ARBA00022692"/>
    </source>
</evidence>
<evidence type="ECO:0000256" key="7">
    <source>
        <dbReference type="ARBA" id="ARBA00022837"/>
    </source>
</evidence>
<dbReference type="FunFam" id="2.60.40.150:FF:000100">
    <property type="entry name" value="Extended synaptotagmin-2"/>
    <property type="match status" value="1"/>
</dbReference>
<dbReference type="Gene3D" id="2.60.40.150">
    <property type="entry name" value="C2 domain"/>
    <property type="match status" value="2"/>
</dbReference>
<dbReference type="PANTHER" id="PTHR10774">
    <property type="entry name" value="EXTENDED SYNAPTOTAGMIN-RELATED"/>
    <property type="match status" value="1"/>
</dbReference>
<comment type="caution">
    <text evidence="16">The sequence shown here is derived from an EMBL/GenBank/DDBJ whole genome shotgun (WGS) entry which is preliminary data.</text>
</comment>
<evidence type="ECO:0000256" key="1">
    <source>
        <dbReference type="ARBA" id="ARBA00004167"/>
    </source>
</evidence>
<dbReference type="GO" id="GO:0012505">
    <property type="term" value="C:endomembrane system"/>
    <property type="evidence" value="ECO:0007669"/>
    <property type="project" value="UniProtKB-ARBA"/>
</dbReference>
<gene>
    <name evidence="16" type="ORF">ACJIZ3_025335</name>
</gene>
<keyword evidence="5" id="KW-0479">Metal-binding</keyword>
<dbReference type="PROSITE" id="PS51847">
    <property type="entry name" value="SMP"/>
    <property type="match status" value="1"/>
</dbReference>
<keyword evidence="3" id="KW-0813">Transport</keyword>
<keyword evidence="4 13" id="KW-0812">Transmembrane</keyword>
<dbReference type="EMBL" id="JBJXBP010000003">
    <property type="protein sequence ID" value="KAL3840744.1"/>
    <property type="molecule type" value="Genomic_DNA"/>
</dbReference>
<dbReference type="GO" id="GO:0008289">
    <property type="term" value="F:lipid binding"/>
    <property type="evidence" value="ECO:0007669"/>
    <property type="project" value="UniProtKB-KW"/>
</dbReference>
<protein>
    <submittedName>
        <fullName evidence="16">Uncharacterized protein</fullName>
    </submittedName>
</protein>
<comment type="similarity">
    <text evidence="2">Belongs to the synaptotagmin family.</text>
</comment>
<dbReference type="Pfam" id="PF00168">
    <property type="entry name" value="C2"/>
    <property type="match status" value="2"/>
</dbReference>
<evidence type="ECO:0000256" key="9">
    <source>
        <dbReference type="ARBA" id="ARBA00023055"/>
    </source>
</evidence>
<organism evidence="16 17">
    <name type="scientific">Penstemon smallii</name>
    <dbReference type="NCBI Taxonomy" id="265156"/>
    <lineage>
        <taxon>Eukaryota</taxon>
        <taxon>Viridiplantae</taxon>
        <taxon>Streptophyta</taxon>
        <taxon>Embryophyta</taxon>
        <taxon>Tracheophyta</taxon>
        <taxon>Spermatophyta</taxon>
        <taxon>Magnoliopsida</taxon>
        <taxon>eudicotyledons</taxon>
        <taxon>Gunneridae</taxon>
        <taxon>Pentapetalae</taxon>
        <taxon>asterids</taxon>
        <taxon>lamiids</taxon>
        <taxon>Lamiales</taxon>
        <taxon>Plantaginaceae</taxon>
        <taxon>Cheloneae</taxon>
        <taxon>Penstemon</taxon>
    </lineage>
</organism>
<dbReference type="InterPro" id="IPR000008">
    <property type="entry name" value="C2_dom"/>
</dbReference>
<evidence type="ECO:0000256" key="2">
    <source>
        <dbReference type="ARBA" id="ARBA00006996"/>
    </source>
</evidence>
<dbReference type="Proteomes" id="UP001634393">
    <property type="component" value="Unassembled WGS sequence"/>
</dbReference>
<dbReference type="GO" id="GO:0006869">
    <property type="term" value="P:lipid transport"/>
    <property type="evidence" value="ECO:0007669"/>
    <property type="project" value="UniProtKB-KW"/>
</dbReference>
<dbReference type="CDD" id="cd21677">
    <property type="entry name" value="SMP_SYT"/>
    <property type="match status" value="1"/>
</dbReference>
<evidence type="ECO:0000256" key="3">
    <source>
        <dbReference type="ARBA" id="ARBA00022448"/>
    </source>
</evidence>
<evidence type="ECO:0000259" key="14">
    <source>
        <dbReference type="PROSITE" id="PS50004"/>
    </source>
</evidence>
<dbReference type="PROSITE" id="PS50004">
    <property type="entry name" value="C2"/>
    <property type="match status" value="2"/>
</dbReference>
<keyword evidence="17" id="KW-1185">Reference proteome</keyword>
<dbReference type="GO" id="GO:0016020">
    <property type="term" value="C:membrane"/>
    <property type="evidence" value="ECO:0007669"/>
    <property type="project" value="UniProtKB-SubCell"/>
</dbReference>
<dbReference type="FunFam" id="2.60.40.150:FF:000135">
    <property type="entry name" value="Plant synaptotagmin"/>
    <property type="match status" value="1"/>
</dbReference>
<keyword evidence="8 13" id="KW-1133">Transmembrane helix</keyword>
<feature type="transmembrane region" description="Helical" evidence="13">
    <location>
        <begin position="76"/>
        <end position="94"/>
    </location>
</feature>
<keyword evidence="6" id="KW-0677">Repeat</keyword>
<name>A0ABD3TUA0_9LAMI</name>
<dbReference type="CDD" id="cd00030">
    <property type="entry name" value="C2"/>
    <property type="match status" value="2"/>
</dbReference>
<evidence type="ECO:0000256" key="6">
    <source>
        <dbReference type="ARBA" id="ARBA00022737"/>
    </source>
</evidence>
<dbReference type="PRINTS" id="PR00360">
    <property type="entry name" value="C2DOMAIN"/>
</dbReference>
<dbReference type="InterPro" id="IPR039010">
    <property type="entry name" value="Synaptotagmin_SMP"/>
</dbReference>
<evidence type="ECO:0000259" key="15">
    <source>
        <dbReference type="PROSITE" id="PS51847"/>
    </source>
</evidence>
<evidence type="ECO:0000256" key="11">
    <source>
        <dbReference type="ARBA" id="ARBA00023136"/>
    </source>
</evidence>
<keyword evidence="11 13" id="KW-0472">Membrane</keyword>
<proteinExistence type="inferred from homology"/>